<dbReference type="SMART" id="SM00642">
    <property type="entry name" value="Aamy"/>
    <property type="match status" value="1"/>
</dbReference>
<keyword evidence="2 4" id="KW-0326">Glycosidase</keyword>
<evidence type="ECO:0000259" key="3">
    <source>
        <dbReference type="SMART" id="SM00642"/>
    </source>
</evidence>
<dbReference type="OMA" id="TPDWVKH"/>
<dbReference type="GO" id="GO:0005975">
    <property type="term" value="P:carbohydrate metabolic process"/>
    <property type="evidence" value="ECO:0007669"/>
    <property type="project" value="InterPro"/>
</dbReference>
<dbReference type="EMBL" id="VKID01000001">
    <property type="protein sequence ID" value="TRX99896.1"/>
    <property type="molecule type" value="Genomic_DNA"/>
</dbReference>
<sequence>MNKHALFHQAKSEYSYAYDDKKLHILFRTMKDDVQSVKLSYGDPFDWTYKNRKARWESQLVEMTKRYSTHLFDYYFIEVEPKDYRCKYAFLIEADDKHYFYGSKRMEELEGLPPTDFDEGSFYDLSNYFNYPYLNYEDQANTPKWVKDTVWYQIFMDRFYSHSKKSNLPWAKLPVNNHEFYGGDIKGVIDKLPYLKDLGISGIYFTPIFESRTAHKYDTKDYFKIDPQFGTNEDFRLLVQEAHKLGIKVVLDAVLNHCGWDHPFFQDVVKYGRNSKYADCFFLDKDPILNFELTEDGSPKGHGNLRPNFRTFAYTPFMPKWNTGNELAQKHLLDSIEFWIKEFDIDGWRLDVSNEVSHDFLRKVKQVSRAAKADTFIFGENWDSSMPWLRGDQMDAVMNYDLSIPMWQYFDGKIDSEEFKNELTQYTALTPKHVMKNMFNQLDTHDTIRMKRRLKDNDERLKIAYILMFASAGAPNIYYGSEVGLTGEHDPDNRRCFNWDESTWNHSLHQLIKDLIQLRKQHPAFMESDYQFIDKSSISFVKHHKNESLLFLINDSEKSVKLNIDPAYQLQYTDVFSKKAVNVHAEVELPAYGYKILKFI</sequence>
<evidence type="ECO:0000256" key="2">
    <source>
        <dbReference type="ARBA" id="ARBA00023295"/>
    </source>
</evidence>
<dbReference type="InterPro" id="IPR045857">
    <property type="entry name" value="O16G_dom_2"/>
</dbReference>
<dbReference type="Pfam" id="PF00128">
    <property type="entry name" value="Alpha-amylase"/>
    <property type="match status" value="1"/>
</dbReference>
<dbReference type="PANTHER" id="PTHR10357">
    <property type="entry name" value="ALPHA-AMYLASE FAMILY MEMBER"/>
    <property type="match status" value="1"/>
</dbReference>
<evidence type="ECO:0000313" key="4">
    <source>
        <dbReference type="EMBL" id="TRX99896.1"/>
    </source>
</evidence>
<dbReference type="InterPro" id="IPR004185">
    <property type="entry name" value="Glyco_hydro_13_lg-like_dom"/>
</dbReference>
<name>A0A553II87_ACHLA</name>
<dbReference type="InterPro" id="IPR013783">
    <property type="entry name" value="Ig-like_fold"/>
</dbReference>
<dbReference type="SUPFAM" id="SSF81296">
    <property type="entry name" value="E set domains"/>
    <property type="match status" value="1"/>
</dbReference>
<dbReference type="Proteomes" id="UP000315938">
    <property type="component" value="Unassembled WGS sequence"/>
</dbReference>
<dbReference type="InterPro" id="IPR014756">
    <property type="entry name" value="Ig_E-set"/>
</dbReference>
<organism evidence="4 5">
    <name type="scientific">Acholeplasma laidlawii</name>
    <dbReference type="NCBI Taxonomy" id="2148"/>
    <lineage>
        <taxon>Bacteria</taxon>
        <taxon>Bacillati</taxon>
        <taxon>Mycoplasmatota</taxon>
        <taxon>Mollicutes</taxon>
        <taxon>Acholeplasmatales</taxon>
        <taxon>Acholeplasmataceae</taxon>
        <taxon>Acholeplasma</taxon>
    </lineage>
</organism>
<keyword evidence="1" id="KW-0378">Hydrolase</keyword>
<dbReference type="CDD" id="cd02857">
    <property type="entry name" value="E_set_CDase_PDE_N"/>
    <property type="match status" value="1"/>
</dbReference>
<accession>A0A553II87</accession>
<dbReference type="SUPFAM" id="SSF51011">
    <property type="entry name" value="Glycosyl hydrolase domain"/>
    <property type="match status" value="1"/>
</dbReference>
<dbReference type="Gene3D" id="2.60.40.1180">
    <property type="entry name" value="Golgi alpha-mannosidase II"/>
    <property type="match status" value="1"/>
</dbReference>
<dbReference type="PANTHER" id="PTHR10357:SF210">
    <property type="entry name" value="MALTODEXTRIN GLUCOSIDASE"/>
    <property type="match status" value="1"/>
</dbReference>
<dbReference type="InterPro" id="IPR013780">
    <property type="entry name" value="Glyco_hydro_b"/>
</dbReference>
<gene>
    <name evidence="4" type="ORF">FNV44_02315</name>
</gene>
<dbReference type="GeneID" id="41338827"/>
<dbReference type="Gene3D" id="2.60.40.10">
    <property type="entry name" value="Immunoglobulins"/>
    <property type="match status" value="1"/>
</dbReference>
<dbReference type="Gene3D" id="3.90.400.10">
    <property type="entry name" value="Oligo-1,6-glucosidase, Domain 2"/>
    <property type="match status" value="1"/>
</dbReference>
<dbReference type="SUPFAM" id="SSF51445">
    <property type="entry name" value="(Trans)glycosidases"/>
    <property type="match status" value="1"/>
</dbReference>
<dbReference type="AlphaFoldDB" id="A0A553II87"/>
<protein>
    <submittedName>
        <fullName evidence="4">Alpha-glycosidase</fullName>
    </submittedName>
</protein>
<dbReference type="InterPro" id="IPR017853">
    <property type="entry name" value="GH"/>
</dbReference>
<proteinExistence type="predicted"/>
<dbReference type="InterPro" id="IPR006047">
    <property type="entry name" value="GH13_cat_dom"/>
</dbReference>
<feature type="domain" description="Glycosyl hydrolase family 13 catalytic" evidence="3">
    <location>
        <begin position="153"/>
        <end position="519"/>
    </location>
</feature>
<dbReference type="CDD" id="cd11338">
    <property type="entry name" value="AmyAc_CMD"/>
    <property type="match status" value="1"/>
</dbReference>
<dbReference type="RefSeq" id="WP_012242604.1">
    <property type="nucleotide sequence ID" value="NZ_JACAOE010000001.1"/>
</dbReference>
<comment type="caution">
    <text evidence="4">The sequence shown here is derived from an EMBL/GenBank/DDBJ whole genome shotgun (WGS) entry which is preliminary data.</text>
</comment>
<dbReference type="Pfam" id="PF02903">
    <property type="entry name" value="Alpha-amylase_N"/>
    <property type="match status" value="1"/>
</dbReference>
<reference evidence="4 5" key="1">
    <citation type="submission" date="2019-07" db="EMBL/GenBank/DDBJ databases">
        <title>Genome sequence of Acholeplasma laidlawii strain with increased resistance to erythromycin.</title>
        <authorList>
            <person name="Medvedeva E.S."/>
            <person name="Baranova N.B."/>
            <person name="Siniagina M.N."/>
            <person name="Mouzykantov A."/>
            <person name="Chernova O.A."/>
            <person name="Chernov V.M."/>
        </authorList>
    </citation>
    <scope>NUCLEOTIDE SEQUENCE [LARGE SCALE GENOMIC DNA]</scope>
    <source>
        <strain evidence="4 5">PG8REry</strain>
    </source>
</reference>
<evidence type="ECO:0000256" key="1">
    <source>
        <dbReference type="ARBA" id="ARBA00022801"/>
    </source>
</evidence>
<evidence type="ECO:0000313" key="5">
    <source>
        <dbReference type="Proteomes" id="UP000315938"/>
    </source>
</evidence>
<dbReference type="Gene3D" id="3.20.20.80">
    <property type="entry name" value="Glycosidases"/>
    <property type="match status" value="1"/>
</dbReference>
<dbReference type="GO" id="GO:0004553">
    <property type="term" value="F:hydrolase activity, hydrolyzing O-glycosyl compounds"/>
    <property type="evidence" value="ECO:0007669"/>
    <property type="project" value="InterPro"/>
</dbReference>